<accession>A0A0L9UQ96</accession>
<evidence type="ECO:0000313" key="4">
    <source>
        <dbReference type="EMBL" id="KOM44767.1"/>
    </source>
</evidence>
<dbReference type="SUPFAM" id="SSF81923">
    <property type="entry name" value="Double Clp-N motif"/>
    <property type="match status" value="1"/>
</dbReference>
<protein>
    <recommendedName>
        <fullName evidence="3">Clp R domain-containing protein</fullName>
    </recommendedName>
</protein>
<dbReference type="AlphaFoldDB" id="A0A0L9UQ96"/>
<dbReference type="Gene3D" id="1.10.1780.10">
    <property type="entry name" value="Clp, N-terminal domain"/>
    <property type="match status" value="2"/>
</dbReference>
<dbReference type="InterPro" id="IPR004176">
    <property type="entry name" value="Clp_R_N"/>
</dbReference>
<evidence type="ECO:0000256" key="1">
    <source>
        <dbReference type="PROSITE-ProRule" id="PRU01251"/>
    </source>
</evidence>
<dbReference type="PANTHER" id="PTHR47016:SF2">
    <property type="entry name" value="ATP-DEPENDENT CLP PROTEASE ATP-BINDING SUBUNIT CLPT2, CHLOROPLASTIC"/>
    <property type="match status" value="1"/>
</dbReference>
<dbReference type="STRING" id="3914.A0A0L9UQ96"/>
<dbReference type="PROSITE" id="PS51903">
    <property type="entry name" value="CLP_R"/>
    <property type="match status" value="1"/>
</dbReference>
<evidence type="ECO:0000259" key="3">
    <source>
        <dbReference type="PROSITE" id="PS51903"/>
    </source>
</evidence>
<dbReference type="PANTHER" id="PTHR47016">
    <property type="entry name" value="ATP-DEPENDENT CLP PROTEASE ATP-BINDING SUBUNIT CLPT1, CHLOROPLASTIC"/>
    <property type="match status" value="1"/>
</dbReference>
<keyword evidence="1" id="KW-0677">Repeat</keyword>
<dbReference type="Proteomes" id="UP000053144">
    <property type="component" value="Chromosome 6"/>
</dbReference>
<sequence>MACTHFYHCAASLICRSDTGARLGQILTLESRQSSWLGTELRVSSCSLNLRNHVPVSRRRPLAVTVSVSLPTAKPERASPGQNFPKWSSKAIKSFAMSELEARKLKYPTTGTEALLMGVLIEDLSILREGSGLLDTYIKCMDVIMCLKPYFGQQFENNREQSKHSMQTTTQKHSQHAPIPKHPAGQESSTHPQSKNNIHIAPNQTRNDKLRTEVTQGIIESGSHTAWDLVFPKLSTNLAAKFLRANGISLLKVQDETVKLLGKGDLFFFSPEHPPLTDEAQRALDWAADRKIKSGDDGEMTTAHILLGIWSEAGSPGHKILSTLGFNDEKAGELESLISKPGCTDD</sequence>
<reference evidence="5" key="1">
    <citation type="journal article" date="2015" name="Proc. Natl. Acad. Sci. U.S.A.">
        <title>Genome sequencing of adzuki bean (Vigna angularis) provides insight into high starch and low fat accumulation and domestication.</title>
        <authorList>
            <person name="Yang K."/>
            <person name="Tian Z."/>
            <person name="Chen C."/>
            <person name="Luo L."/>
            <person name="Zhao B."/>
            <person name="Wang Z."/>
            <person name="Yu L."/>
            <person name="Li Y."/>
            <person name="Sun Y."/>
            <person name="Li W."/>
            <person name="Chen Y."/>
            <person name="Li Y."/>
            <person name="Zhang Y."/>
            <person name="Ai D."/>
            <person name="Zhao J."/>
            <person name="Shang C."/>
            <person name="Ma Y."/>
            <person name="Wu B."/>
            <person name="Wang M."/>
            <person name="Gao L."/>
            <person name="Sun D."/>
            <person name="Zhang P."/>
            <person name="Guo F."/>
            <person name="Wang W."/>
            <person name="Li Y."/>
            <person name="Wang J."/>
            <person name="Varshney R.K."/>
            <person name="Wang J."/>
            <person name="Ling H.Q."/>
            <person name="Wan P."/>
        </authorList>
    </citation>
    <scope>NUCLEOTIDE SEQUENCE</scope>
    <source>
        <strain evidence="5">cv. Jingnong 6</strain>
    </source>
</reference>
<feature type="region of interest" description="Disordered" evidence="2">
    <location>
        <begin position="159"/>
        <end position="207"/>
    </location>
</feature>
<dbReference type="InterPro" id="IPR036628">
    <property type="entry name" value="Clp_N_dom_sf"/>
</dbReference>
<dbReference type="Gramene" id="KOM44767">
    <property type="protein sequence ID" value="KOM44767"/>
    <property type="gene ID" value="LR48_Vigan06g007300"/>
</dbReference>
<evidence type="ECO:0000313" key="5">
    <source>
        <dbReference type="Proteomes" id="UP000053144"/>
    </source>
</evidence>
<gene>
    <name evidence="4" type="ORF">LR48_Vigan06g007300</name>
</gene>
<dbReference type="InterPro" id="IPR044217">
    <property type="entry name" value="CLPT1/2"/>
</dbReference>
<proteinExistence type="predicted"/>
<dbReference type="EMBL" id="CM003376">
    <property type="protein sequence ID" value="KOM44767.1"/>
    <property type="molecule type" value="Genomic_DNA"/>
</dbReference>
<organism evidence="4 5">
    <name type="scientific">Phaseolus angularis</name>
    <name type="common">Azuki bean</name>
    <name type="synonym">Vigna angularis</name>
    <dbReference type="NCBI Taxonomy" id="3914"/>
    <lineage>
        <taxon>Eukaryota</taxon>
        <taxon>Viridiplantae</taxon>
        <taxon>Streptophyta</taxon>
        <taxon>Embryophyta</taxon>
        <taxon>Tracheophyta</taxon>
        <taxon>Spermatophyta</taxon>
        <taxon>Magnoliopsida</taxon>
        <taxon>eudicotyledons</taxon>
        <taxon>Gunneridae</taxon>
        <taxon>Pentapetalae</taxon>
        <taxon>rosids</taxon>
        <taxon>fabids</taxon>
        <taxon>Fabales</taxon>
        <taxon>Fabaceae</taxon>
        <taxon>Papilionoideae</taxon>
        <taxon>50 kb inversion clade</taxon>
        <taxon>NPAAA clade</taxon>
        <taxon>indigoferoid/millettioid clade</taxon>
        <taxon>Phaseoleae</taxon>
        <taxon>Vigna</taxon>
    </lineage>
</organism>
<feature type="domain" description="Clp R" evidence="3">
    <location>
        <begin position="84"/>
        <end position="341"/>
    </location>
</feature>
<feature type="compositionally biased region" description="Polar residues" evidence="2">
    <location>
        <begin position="186"/>
        <end position="205"/>
    </location>
</feature>
<name>A0A0L9UQ96_PHAAN</name>
<evidence type="ECO:0000256" key="2">
    <source>
        <dbReference type="SAM" id="MobiDB-lite"/>
    </source>
</evidence>
<dbReference type="Pfam" id="PF02861">
    <property type="entry name" value="Clp_N"/>
    <property type="match status" value="1"/>
</dbReference>